<organism evidence="3 4">
    <name type="scientific">Paenibacillus psychroresistens</name>
    <dbReference type="NCBI Taxonomy" id="1778678"/>
    <lineage>
        <taxon>Bacteria</taxon>
        <taxon>Bacillati</taxon>
        <taxon>Bacillota</taxon>
        <taxon>Bacilli</taxon>
        <taxon>Bacillales</taxon>
        <taxon>Paenibacillaceae</taxon>
        <taxon>Paenibacillus</taxon>
    </lineage>
</organism>
<evidence type="ECO:0000313" key="4">
    <source>
        <dbReference type="Proteomes" id="UP000426246"/>
    </source>
</evidence>
<evidence type="ECO:0000259" key="2">
    <source>
        <dbReference type="PROSITE" id="PS01124"/>
    </source>
</evidence>
<sequence>MDKVYEIINSDYVTPPLSLDSIAGRLELSPKYLARLFKQYTLKSILDCVTNARITKAKELLLQSELSIAEISEQVGLTELHQLIIGRIHK</sequence>
<dbReference type="InterPro" id="IPR018060">
    <property type="entry name" value="HTH_AraC"/>
</dbReference>
<proteinExistence type="predicted"/>
<dbReference type="KEGG" id="ppsc:EHS13_09885"/>
<dbReference type="SMART" id="SM00342">
    <property type="entry name" value="HTH_ARAC"/>
    <property type="match status" value="1"/>
</dbReference>
<keyword evidence="1" id="KW-0238">DNA-binding</keyword>
<reference evidence="4" key="1">
    <citation type="submission" date="2018-11" db="EMBL/GenBank/DDBJ databases">
        <title>Complete genome sequence of Paenibacillus sp. ML311-T8.</title>
        <authorList>
            <person name="Nam Y.-D."/>
            <person name="Kang J."/>
            <person name="Chung W.-H."/>
            <person name="Park Y.S."/>
        </authorList>
    </citation>
    <scope>NUCLEOTIDE SEQUENCE [LARGE SCALE GENOMIC DNA]</scope>
    <source>
        <strain evidence="4">ML311-T8</strain>
    </source>
</reference>
<dbReference type="PANTHER" id="PTHR43280:SF2">
    <property type="entry name" value="HTH-TYPE TRANSCRIPTIONAL REGULATOR EXSA"/>
    <property type="match status" value="1"/>
</dbReference>
<name>A0A6B8RXG1_9BACL</name>
<dbReference type="Proteomes" id="UP000426246">
    <property type="component" value="Chromosome"/>
</dbReference>
<gene>
    <name evidence="3" type="ORF">EHS13_09885</name>
</gene>
<dbReference type="Gene3D" id="1.10.10.60">
    <property type="entry name" value="Homeodomain-like"/>
    <property type="match status" value="2"/>
</dbReference>
<accession>A0A6B8RXG1</accession>
<dbReference type="EMBL" id="CP034235">
    <property type="protein sequence ID" value="QGR00024.1"/>
    <property type="molecule type" value="Genomic_DNA"/>
</dbReference>
<evidence type="ECO:0000256" key="1">
    <source>
        <dbReference type="ARBA" id="ARBA00023125"/>
    </source>
</evidence>
<dbReference type="Pfam" id="PF12833">
    <property type="entry name" value="HTH_18"/>
    <property type="match status" value="1"/>
</dbReference>
<feature type="domain" description="HTH araC/xylS-type" evidence="2">
    <location>
        <begin position="2"/>
        <end position="79"/>
    </location>
</feature>
<dbReference type="PROSITE" id="PS01124">
    <property type="entry name" value="HTH_ARAC_FAMILY_2"/>
    <property type="match status" value="1"/>
</dbReference>
<protein>
    <submittedName>
        <fullName evidence="3">AraC family transcriptional regulator</fullName>
    </submittedName>
</protein>
<evidence type="ECO:0000313" key="3">
    <source>
        <dbReference type="EMBL" id="QGR00024.1"/>
    </source>
</evidence>
<dbReference type="AlphaFoldDB" id="A0A6B8RXG1"/>
<dbReference type="PANTHER" id="PTHR43280">
    <property type="entry name" value="ARAC-FAMILY TRANSCRIPTIONAL REGULATOR"/>
    <property type="match status" value="1"/>
</dbReference>
<dbReference type="GO" id="GO:0043565">
    <property type="term" value="F:sequence-specific DNA binding"/>
    <property type="evidence" value="ECO:0007669"/>
    <property type="project" value="InterPro"/>
</dbReference>
<keyword evidence="4" id="KW-1185">Reference proteome</keyword>
<dbReference type="GO" id="GO:0003700">
    <property type="term" value="F:DNA-binding transcription factor activity"/>
    <property type="evidence" value="ECO:0007669"/>
    <property type="project" value="InterPro"/>
</dbReference>